<keyword evidence="2" id="KW-1185">Reference proteome</keyword>
<organism evidence="1 2">
    <name type="scientific">Characodon lateralis</name>
    <dbReference type="NCBI Taxonomy" id="208331"/>
    <lineage>
        <taxon>Eukaryota</taxon>
        <taxon>Metazoa</taxon>
        <taxon>Chordata</taxon>
        <taxon>Craniata</taxon>
        <taxon>Vertebrata</taxon>
        <taxon>Euteleostomi</taxon>
        <taxon>Actinopterygii</taxon>
        <taxon>Neopterygii</taxon>
        <taxon>Teleostei</taxon>
        <taxon>Neoteleostei</taxon>
        <taxon>Acanthomorphata</taxon>
        <taxon>Ovalentaria</taxon>
        <taxon>Atherinomorphae</taxon>
        <taxon>Cyprinodontiformes</taxon>
        <taxon>Goodeidae</taxon>
        <taxon>Characodon</taxon>
    </lineage>
</organism>
<accession>A0ABU7CR23</accession>
<evidence type="ECO:0000313" key="2">
    <source>
        <dbReference type="Proteomes" id="UP001352852"/>
    </source>
</evidence>
<name>A0ABU7CR23_9TELE</name>
<dbReference type="EMBL" id="JAHUTJ010001333">
    <property type="protein sequence ID" value="MED6264601.1"/>
    <property type="molecule type" value="Genomic_DNA"/>
</dbReference>
<protein>
    <submittedName>
        <fullName evidence="1">Uncharacterized protein</fullName>
    </submittedName>
</protein>
<evidence type="ECO:0000313" key="1">
    <source>
        <dbReference type="EMBL" id="MED6264601.1"/>
    </source>
</evidence>
<sequence length="122" mass="13398">MNAQPQSRPASASIAHPKPCLCLSSALYSPRFAITASLSLLDFSSLPHQFATGPRPTHHQVIYPAECPPFCIHLLHHHHQSCLLVPAGKRALCWESAVALEKKKTHIQNVLSSLETDKGVFQ</sequence>
<dbReference type="Proteomes" id="UP001352852">
    <property type="component" value="Unassembled WGS sequence"/>
</dbReference>
<gene>
    <name evidence="1" type="ORF">CHARACLAT_016473</name>
</gene>
<reference evidence="1 2" key="1">
    <citation type="submission" date="2021-06" db="EMBL/GenBank/DDBJ databases">
        <authorList>
            <person name="Palmer J.M."/>
        </authorList>
    </citation>
    <scope>NUCLEOTIDE SEQUENCE [LARGE SCALE GENOMIC DNA]</scope>
    <source>
        <strain evidence="1 2">CL_MEX2019</strain>
        <tissue evidence="1">Muscle</tissue>
    </source>
</reference>
<comment type="caution">
    <text evidence="1">The sequence shown here is derived from an EMBL/GenBank/DDBJ whole genome shotgun (WGS) entry which is preliminary data.</text>
</comment>
<proteinExistence type="predicted"/>